<evidence type="ECO:0000313" key="8">
    <source>
        <dbReference type="EMBL" id="AJQ28947.1"/>
    </source>
</evidence>
<dbReference type="PROSITE" id="PS50075">
    <property type="entry name" value="CARRIER"/>
    <property type="match status" value="1"/>
</dbReference>
<dbReference type="GO" id="GO:0008610">
    <property type="term" value="P:lipid biosynthetic process"/>
    <property type="evidence" value="ECO:0007669"/>
    <property type="project" value="InterPro"/>
</dbReference>
<dbReference type="InterPro" id="IPR045851">
    <property type="entry name" value="AMP-bd_C_sf"/>
</dbReference>
<evidence type="ECO:0000256" key="3">
    <source>
        <dbReference type="ARBA" id="ARBA00022553"/>
    </source>
</evidence>
<proteinExistence type="inferred from homology"/>
<dbReference type="InterPro" id="IPR020806">
    <property type="entry name" value="PKS_PP-bd"/>
</dbReference>
<dbReference type="RefSeq" id="WP_007960653.1">
    <property type="nucleotide sequence ID" value="NZ_CP010978.1"/>
</dbReference>
<dbReference type="InterPro" id="IPR042099">
    <property type="entry name" value="ANL_N_sf"/>
</dbReference>
<evidence type="ECO:0000256" key="5">
    <source>
        <dbReference type="ARBA" id="ARBA00022832"/>
    </source>
</evidence>
<keyword evidence="6" id="KW-0443">Lipid metabolism</keyword>
<keyword evidence="5" id="KW-0276">Fatty acid metabolism</keyword>
<dbReference type="InterPro" id="IPR025110">
    <property type="entry name" value="AMP-bd_C"/>
</dbReference>
<evidence type="ECO:0000256" key="1">
    <source>
        <dbReference type="ARBA" id="ARBA00006432"/>
    </source>
</evidence>
<dbReference type="FunFam" id="3.40.50.12780:FF:000013">
    <property type="entry name" value="Long-chain-fatty-acid--AMP ligase FadD32"/>
    <property type="match status" value="1"/>
</dbReference>
<evidence type="ECO:0000259" key="7">
    <source>
        <dbReference type="PROSITE" id="PS50075"/>
    </source>
</evidence>
<keyword evidence="4 8" id="KW-0436">Ligase</keyword>
<evidence type="ECO:0000256" key="2">
    <source>
        <dbReference type="ARBA" id="ARBA00022450"/>
    </source>
</evidence>
<evidence type="ECO:0000256" key="4">
    <source>
        <dbReference type="ARBA" id="ARBA00022598"/>
    </source>
</evidence>
<dbReference type="Pfam" id="PF23024">
    <property type="entry name" value="AMP-dom_DIP2-like"/>
    <property type="match status" value="1"/>
</dbReference>
<dbReference type="EC" id="6.2.1.3" evidence="8"/>
<dbReference type="CDD" id="cd05931">
    <property type="entry name" value="FAAL"/>
    <property type="match status" value="1"/>
</dbReference>
<dbReference type="Pfam" id="PF00550">
    <property type="entry name" value="PP-binding"/>
    <property type="match status" value="1"/>
</dbReference>
<keyword evidence="2" id="KW-0596">Phosphopantetheine</keyword>
<accession>I8TP06</accession>
<gene>
    <name evidence="8" type="ORF">JBW_03608</name>
</gene>
<dbReference type="PROSITE" id="PS00455">
    <property type="entry name" value="AMP_BINDING"/>
    <property type="match status" value="1"/>
</dbReference>
<dbReference type="SMART" id="SM01294">
    <property type="entry name" value="PKS_PP_betabranch"/>
    <property type="match status" value="1"/>
</dbReference>
<dbReference type="GO" id="GO:0031177">
    <property type="term" value="F:phosphopantetheine binding"/>
    <property type="evidence" value="ECO:0007669"/>
    <property type="project" value="InterPro"/>
</dbReference>
<dbReference type="SUPFAM" id="SSF47336">
    <property type="entry name" value="ACP-like"/>
    <property type="match status" value="1"/>
</dbReference>
<dbReference type="PANTHER" id="PTHR22754:SF32">
    <property type="entry name" value="DISCO-INTERACTING PROTEIN 2"/>
    <property type="match status" value="1"/>
</dbReference>
<dbReference type="STRING" id="1192197.JBW_03608"/>
<dbReference type="GO" id="GO:0071766">
    <property type="term" value="P:Actinobacterium-type cell wall biogenesis"/>
    <property type="evidence" value="ECO:0007669"/>
    <property type="project" value="UniProtKB-ARBA"/>
</dbReference>
<keyword evidence="3" id="KW-0597">Phosphoprotein</keyword>
<sequence length="744" mass="82823">MQIKGVHTFEKENNMTNDGNTKIHKNIGSVVQILNFRAQHTPDKTAYGMLDAEFNLSEITYSELFLRVSALSSSLSALKIAEGNRCILMFHQGIDFIVSFLACNRIGAVPVPINMPGRNKSLAKWENISMNSQARCIITDKTGVFSLKDMLKNSETLSALPVYSEQEDVSAETISGFNELAFLQYTSGSTGDPKGVMVTHSALMNNLKQIKDKFRFHEDSVMVSWLPFYHDMGLILGILQGIYSGYKVILMNPADFMQQPMNWMKAISAYGATHTTAPNFAYELAADKLEKLTHAELVSISLKSLERAICGAEPVNMNTLLKFNKTAQHFGLREHTLSPGYGLAEASLVVSAYKPGQKAGWLKLNRTDLQSGSIFVIDKGYLGFSQQMTNEAAIGETYLVGNGFVVDEHQLSIRNPEDGTELSEQAIGEICFAGPSVTKGYWNRPEETKNTFPADEETGQVYLRTGDLGFKDTNGELYITGRIKDLIIIRGMNYYPQDIERTAFNAGPDLRVDGAAAFSVQQEGEEKLILIQEVNRSAVRNPQCDKWAKKIREDVLKVHDIPVEIIVFIPPMHIPRTTSGKIQRNKAKLMYLNCEWSKIVGISSLEQIRNSFNVSSEKIDSREALAEFIAGLVARQLAIPTAEIDQNIPFAELGINSMMSLSIRNSLEQAMGFTVPAASLFNYNTVQQMSEHLFSLCNISFNKPVQAKKAADHTVFAQSEFDNCSEDELFELLKKELGETDDAY</sequence>
<dbReference type="InterPro" id="IPR036736">
    <property type="entry name" value="ACP-like_sf"/>
</dbReference>
<dbReference type="InterPro" id="IPR000873">
    <property type="entry name" value="AMP-dep_synth/lig_dom"/>
</dbReference>
<feature type="domain" description="Carrier" evidence="7">
    <location>
        <begin position="623"/>
        <end position="697"/>
    </location>
</feature>
<reference evidence="8 9" key="1">
    <citation type="journal article" date="2015" name="Genome Announc.">
        <title>Complete Genome Sequence of Pelosinus fermentans JBW45, a Member of a Remarkably Competitive Group of Negativicutes in the Firmicutes Phylum.</title>
        <authorList>
            <person name="De Leon K.B."/>
            <person name="Utturkar S.M."/>
            <person name="Camilleri L.B."/>
            <person name="Elias D.A."/>
            <person name="Arkin A.P."/>
            <person name="Fields M.W."/>
            <person name="Brown S.D."/>
            <person name="Wall J.D."/>
        </authorList>
    </citation>
    <scope>NUCLEOTIDE SEQUENCE [LARGE SCALE GENOMIC DNA]</scope>
    <source>
        <strain evidence="8 9">JBW45</strain>
    </source>
</reference>
<dbReference type="InterPro" id="IPR009081">
    <property type="entry name" value="PP-bd_ACP"/>
</dbReference>
<dbReference type="Gene3D" id="3.30.300.30">
    <property type="match status" value="1"/>
</dbReference>
<dbReference type="Proteomes" id="UP000005361">
    <property type="component" value="Chromosome"/>
</dbReference>
<dbReference type="PANTHER" id="PTHR22754">
    <property type="entry name" value="DISCO-INTERACTING PROTEIN 2 DIP2 -RELATED"/>
    <property type="match status" value="1"/>
</dbReference>
<dbReference type="SMART" id="SM00823">
    <property type="entry name" value="PKS_PP"/>
    <property type="match status" value="1"/>
</dbReference>
<evidence type="ECO:0000313" key="9">
    <source>
        <dbReference type="Proteomes" id="UP000005361"/>
    </source>
</evidence>
<dbReference type="KEGG" id="pft:JBW_03608"/>
<dbReference type="InterPro" id="IPR020845">
    <property type="entry name" value="AMP-binding_CS"/>
</dbReference>
<name>I8TP06_9FIRM</name>
<dbReference type="SUPFAM" id="SSF56801">
    <property type="entry name" value="Acetyl-CoA synthetase-like"/>
    <property type="match status" value="1"/>
</dbReference>
<protein>
    <submittedName>
        <fullName evidence="8">Long-chain-fatty-acid--CoA ligase</fullName>
        <ecNumber evidence="8">6.2.1.3</ecNumber>
    </submittedName>
</protein>
<comment type="similarity">
    <text evidence="1">Belongs to the ATP-dependent AMP-binding enzyme family.</text>
</comment>
<reference evidence="9" key="2">
    <citation type="submission" date="2015-02" db="EMBL/GenBank/DDBJ databases">
        <title>Complete Genome Sequence of Pelosinus fermentans JBW45.</title>
        <authorList>
            <person name="De Leon K.B."/>
            <person name="Utturkar S.M."/>
            <person name="Camilleri L.B."/>
            <person name="Arkin A.P."/>
            <person name="Fields M.W."/>
            <person name="Brown S.D."/>
            <person name="Wall J.D."/>
        </authorList>
    </citation>
    <scope>NUCLEOTIDE SEQUENCE [LARGE SCALE GENOMIC DNA]</scope>
    <source>
        <strain evidence="9">JBW45</strain>
    </source>
</reference>
<evidence type="ECO:0000256" key="6">
    <source>
        <dbReference type="ARBA" id="ARBA00023098"/>
    </source>
</evidence>
<dbReference type="GO" id="GO:0004467">
    <property type="term" value="F:long-chain fatty acid-CoA ligase activity"/>
    <property type="evidence" value="ECO:0007669"/>
    <property type="project" value="UniProtKB-EC"/>
</dbReference>
<organism evidence="8 9">
    <name type="scientific">Pelosinus fermentans JBW45</name>
    <dbReference type="NCBI Taxonomy" id="1192197"/>
    <lineage>
        <taxon>Bacteria</taxon>
        <taxon>Bacillati</taxon>
        <taxon>Bacillota</taxon>
        <taxon>Negativicutes</taxon>
        <taxon>Selenomonadales</taxon>
        <taxon>Sporomusaceae</taxon>
        <taxon>Pelosinus</taxon>
    </lineage>
</organism>
<dbReference type="AlphaFoldDB" id="I8TP06"/>
<dbReference type="Gene3D" id="3.40.50.12780">
    <property type="entry name" value="N-terminal domain of ligase-like"/>
    <property type="match status" value="1"/>
</dbReference>
<dbReference type="InterPro" id="IPR040097">
    <property type="entry name" value="FAAL/FAAC"/>
</dbReference>
<dbReference type="HOGENOM" id="CLU_000022_23_7_9"/>
<dbReference type="Gene3D" id="1.10.1200.10">
    <property type="entry name" value="ACP-like"/>
    <property type="match status" value="1"/>
</dbReference>
<dbReference type="EMBL" id="CP010978">
    <property type="protein sequence ID" value="AJQ28947.1"/>
    <property type="molecule type" value="Genomic_DNA"/>
</dbReference>
<dbReference type="Pfam" id="PF00501">
    <property type="entry name" value="AMP-binding"/>
    <property type="match status" value="1"/>
</dbReference>